<accession>A0AAD1SPE9</accession>
<evidence type="ECO:0000313" key="2">
    <source>
        <dbReference type="Proteomes" id="UP001295444"/>
    </source>
</evidence>
<dbReference type="EMBL" id="OW240918">
    <property type="protein sequence ID" value="CAH2305633.1"/>
    <property type="molecule type" value="Genomic_DNA"/>
</dbReference>
<protein>
    <submittedName>
        <fullName evidence="1">Uncharacterized protein</fullName>
    </submittedName>
</protein>
<name>A0AAD1SPE9_PELCU</name>
<keyword evidence="2" id="KW-1185">Reference proteome</keyword>
<proteinExistence type="predicted"/>
<dbReference type="AlphaFoldDB" id="A0AAD1SPE9"/>
<organism evidence="1 2">
    <name type="scientific">Pelobates cultripes</name>
    <name type="common">Western spadefoot toad</name>
    <dbReference type="NCBI Taxonomy" id="61616"/>
    <lineage>
        <taxon>Eukaryota</taxon>
        <taxon>Metazoa</taxon>
        <taxon>Chordata</taxon>
        <taxon>Craniata</taxon>
        <taxon>Vertebrata</taxon>
        <taxon>Euteleostomi</taxon>
        <taxon>Amphibia</taxon>
        <taxon>Batrachia</taxon>
        <taxon>Anura</taxon>
        <taxon>Pelobatoidea</taxon>
        <taxon>Pelobatidae</taxon>
        <taxon>Pelobates</taxon>
    </lineage>
</organism>
<gene>
    <name evidence="1" type="ORF">PECUL_23A011959</name>
</gene>
<reference evidence="1" key="1">
    <citation type="submission" date="2022-03" db="EMBL/GenBank/DDBJ databases">
        <authorList>
            <person name="Alioto T."/>
            <person name="Alioto T."/>
            <person name="Gomez Garrido J."/>
        </authorList>
    </citation>
    <scope>NUCLEOTIDE SEQUENCE</scope>
</reference>
<sequence length="72" mass="7875">MTVTKPKKNQSKLNTLLAVDNCKNLAATEEDSILARRTGLRLLNLGCKRTVVSSRHRRDEANVTGPTEGVAI</sequence>
<evidence type="ECO:0000313" key="1">
    <source>
        <dbReference type="EMBL" id="CAH2305633.1"/>
    </source>
</evidence>
<dbReference type="Proteomes" id="UP001295444">
    <property type="component" value="Chromosome 07"/>
</dbReference>